<dbReference type="OrthoDB" id="3231468at2759"/>
<gene>
    <name evidence="1" type="ORF">M408DRAFT_25152</name>
</gene>
<evidence type="ECO:0008006" key="3">
    <source>
        <dbReference type="Google" id="ProtNLM"/>
    </source>
</evidence>
<evidence type="ECO:0000313" key="1">
    <source>
        <dbReference type="EMBL" id="KIM26663.1"/>
    </source>
</evidence>
<evidence type="ECO:0000313" key="2">
    <source>
        <dbReference type="Proteomes" id="UP000054097"/>
    </source>
</evidence>
<reference evidence="1 2" key="1">
    <citation type="submission" date="2014-04" db="EMBL/GenBank/DDBJ databases">
        <authorList>
            <consortium name="DOE Joint Genome Institute"/>
            <person name="Kuo A."/>
            <person name="Zuccaro A."/>
            <person name="Kohler A."/>
            <person name="Nagy L.G."/>
            <person name="Floudas D."/>
            <person name="Copeland A."/>
            <person name="Barry K.W."/>
            <person name="Cichocki N."/>
            <person name="Veneault-Fourrey C."/>
            <person name="LaButti K."/>
            <person name="Lindquist E.A."/>
            <person name="Lipzen A."/>
            <person name="Lundell T."/>
            <person name="Morin E."/>
            <person name="Murat C."/>
            <person name="Sun H."/>
            <person name="Tunlid A."/>
            <person name="Henrissat B."/>
            <person name="Grigoriev I.V."/>
            <person name="Hibbett D.S."/>
            <person name="Martin F."/>
            <person name="Nordberg H.P."/>
            <person name="Cantor M.N."/>
            <person name="Hua S.X."/>
        </authorList>
    </citation>
    <scope>NUCLEOTIDE SEQUENCE [LARGE SCALE GENOMIC DNA]</scope>
    <source>
        <strain evidence="1 2">MAFF 305830</strain>
    </source>
</reference>
<name>A0A0C2WK10_SERVB</name>
<keyword evidence="2" id="KW-1185">Reference proteome</keyword>
<dbReference type="AlphaFoldDB" id="A0A0C2WK10"/>
<protein>
    <recommendedName>
        <fullName evidence="3">F-box domain-containing protein</fullName>
    </recommendedName>
</protein>
<accession>A0A0C2WK10</accession>
<sequence length="414" mass="47773">MEHTRSTYQRLPVELWIHVVGHISEKRDVAKLCLVSTLLNSISLPFLYQNLNISMQNGREWDRQLSLFRTLQIPRYSNIVTTLEITLSGGYVCAKILDRDKSCTCEVYDREVGNFLSALRNLRSLYFRCRLCRANGRHSYLDTLQTRQLRVFRFSCSCLTSQIGESNEPNPTSLLNAPFMQAVTSMALACSNRWLIDDTGTISSVLRNPDVLPSLNTLGYIVSSDSGIFRFPNEFLAARPIQRLYYPGPPLLSYETPPTQQTLECLMTNDVMQWLSPIVTKYPDLYANLRCLGTITLLSSKEENILHALEPLSVLKLLHTIELNQFISGNTKNTGDIWSWENKFEPFEPSDSLVQRLGQQNDSLRRIYHVHRPYWDVQRTDATLWERNHDDMWTRRAIPFMDHWEVVNGALDSL</sequence>
<proteinExistence type="predicted"/>
<organism evidence="1 2">
    <name type="scientific">Serendipita vermifera MAFF 305830</name>
    <dbReference type="NCBI Taxonomy" id="933852"/>
    <lineage>
        <taxon>Eukaryota</taxon>
        <taxon>Fungi</taxon>
        <taxon>Dikarya</taxon>
        <taxon>Basidiomycota</taxon>
        <taxon>Agaricomycotina</taxon>
        <taxon>Agaricomycetes</taxon>
        <taxon>Sebacinales</taxon>
        <taxon>Serendipitaceae</taxon>
        <taxon>Serendipita</taxon>
    </lineage>
</organism>
<dbReference type="Proteomes" id="UP000054097">
    <property type="component" value="Unassembled WGS sequence"/>
</dbReference>
<dbReference type="EMBL" id="KN824304">
    <property type="protein sequence ID" value="KIM26663.1"/>
    <property type="molecule type" value="Genomic_DNA"/>
</dbReference>
<dbReference type="HOGENOM" id="CLU_052549_0_0_1"/>
<reference evidence="2" key="2">
    <citation type="submission" date="2015-01" db="EMBL/GenBank/DDBJ databases">
        <title>Evolutionary Origins and Diversification of the Mycorrhizal Mutualists.</title>
        <authorList>
            <consortium name="DOE Joint Genome Institute"/>
            <consortium name="Mycorrhizal Genomics Consortium"/>
            <person name="Kohler A."/>
            <person name="Kuo A."/>
            <person name="Nagy L.G."/>
            <person name="Floudas D."/>
            <person name="Copeland A."/>
            <person name="Barry K.W."/>
            <person name="Cichocki N."/>
            <person name="Veneault-Fourrey C."/>
            <person name="LaButti K."/>
            <person name="Lindquist E.A."/>
            <person name="Lipzen A."/>
            <person name="Lundell T."/>
            <person name="Morin E."/>
            <person name="Murat C."/>
            <person name="Riley R."/>
            <person name="Ohm R."/>
            <person name="Sun H."/>
            <person name="Tunlid A."/>
            <person name="Henrissat B."/>
            <person name="Grigoriev I.V."/>
            <person name="Hibbett D.S."/>
            <person name="Martin F."/>
        </authorList>
    </citation>
    <scope>NUCLEOTIDE SEQUENCE [LARGE SCALE GENOMIC DNA]</scope>
    <source>
        <strain evidence="2">MAFF 305830</strain>
    </source>
</reference>